<feature type="domain" description="DUF6545" evidence="2">
    <location>
        <begin position="245"/>
        <end position="394"/>
    </location>
</feature>
<gene>
    <name evidence="3" type="ORF">KGQ19_32690</name>
</gene>
<name>A0ABS5KZW9_9ACTN</name>
<feature type="transmembrane region" description="Helical" evidence="1">
    <location>
        <begin position="6"/>
        <end position="22"/>
    </location>
</feature>
<dbReference type="Proteomes" id="UP000730482">
    <property type="component" value="Unassembled WGS sequence"/>
</dbReference>
<feature type="transmembrane region" description="Helical" evidence="1">
    <location>
        <begin position="103"/>
        <end position="120"/>
    </location>
</feature>
<keyword evidence="4" id="KW-1185">Reference proteome</keyword>
<evidence type="ECO:0000313" key="4">
    <source>
        <dbReference type="Proteomes" id="UP000730482"/>
    </source>
</evidence>
<organism evidence="3 4">
    <name type="scientific">Catenulispora pinistramenti</name>
    <dbReference type="NCBI Taxonomy" id="2705254"/>
    <lineage>
        <taxon>Bacteria</taxon>
        <taxon>Bacillati</taxon>
        <taxon>Actinomycetota</taxon>
        <taxon>Actinomycetes</taxon>
        <taxon>Catenulisporales</taxon>
        <taxon>Catenulisporaceae</taxon>
        <taxon>Catenulispora</taxon>
    </lineage>
</organism>
<evidence type="ECO:0000256" key="1">
    <source>
        <dbReference type="SAM" id="Phobius"/>
    </source>
</evidence>
<evidence type="ECO:0000259" key="2">
    <source>
        <dbReference type="Pfam" id="PF20182"/>
    </source>
</evidence>
<feature type="transmembrane region" description="Helical" evidence="1">
    <location>
        <begin position="140"/>
        <end position="164"/>
    </location>
</feature>
<keyword evidence="1" id="KW-1133">Transmembrane helix</keyword>
<feature type="transmembrane region" description="Helical" evidence="1">
    <location>
        <begin position="34"/>
        <end position="53"/>
    </location>
</feature>
<dbReference type="InterPro" id="IPR050039">
    <property type="entry name" value="MAB_1171c-like"/>
</dbReference>
<proteinExistence type="predicted"/>
<reference evidence="3 4" key="1">
    <citation type="submission" date="2020-02" db="EMBL/GenBank/DDBJ databases">
        <title>Acidophilic actinobacteria isolated from forest soil.</title>
        <authorList>
            <person name="Golinska P."/>
        </authorList>
    </citation>
    <scope>NUCLEOTIDE SEQUENCE [LARGE SCALE GENOMIC DNA]</scope>
    <source>
        <strain evidence="3 4">NL8</strain>
    </source>
</reference>
<keyword evidence="1" id="KW-0472">Membrane</keyword>
<sequence>MSDLAAYLGAAVLVALAAYAFAIERRGVRRPIRWAALAFALSEGCSLALLAPGTVALSHAGVDGLSVIALGDTVRTAALSFLMLLACLLTPHPAPRHSPVRQATVAIAVQLGMVLLFVAAQPTLDADDKLIAAPSGRWWLAIRVVLFAAYAVWALVELFLALLPSARIAPTGPLRWGVRLILAAVCVGVVWTLWSYDDFVRVLQVGRLDGSEDTVSNSLGALCATLAVAGALVGKWTETFGAAGRWVRLCRCYFAMGPLWSALHEAMPEIAFPPGGRPLLVGRPAGIEFAVYRRVIEIHDGRLVLRAYQDAAVSDWLSSESRSSDAALVEAATIAIALENMRLGRRSAAGDGIAAEANGEAGPGGAGPGSVGLIPTDLDSEVRWLSQVARAFRRSPVIPALLERLRQEADSDGRQLNRPA</sequence>
<dbReference type="NCBIfam" id="NF042915">
    <property type="entry name" value="MAB_1171c_fam"/>
    <property type="match status" value="1"/>
</dbReference>
<protein>
    <recommendedName>
        <fullName evidence="2">DUF6545 domain-containing protein</fullName>
    </recommendedName>
</protein>
<feature type="transmembrane region" description="Helical" evidence="1">
    <location>
        <begin position="176"/>
        <end position="194"/>
    </location>
</feature>
<dbReference type="InterPro" id="IPR046675">
    <property type="entry name" value="DUF6545"/>
</dbReference>
<evidence type="ECO:0000313" key="3">
    <source>
        <dbReference type="EMBL" id="MBS2551637.1"/>
    </source>
</evidence>
<feature type="transmembrane region" description="Helical" evidence="1">
    <location>
        <begin position="73"/>
        <end position="91"/>
    </location>
</feature>
<keyword evidence="1" id="KW-0812">Transmembrane</keyword>
<dbReference type="RefSeq" id="WP_212016454.1">
    <property type="nucleotide sequence ID" value="NZ_JAAFYZ010000148.1"/>
</dbReference>
<comment type="caution">
    <text evidence="3">The sequence shown here is derived from an EMBL/GenBank/DDBJ whole genome shotgun (WGS) entry which is preliminary data.</text>
</comment>
<dbReference type="Pfam" id="PF20182">
    <property type="entry name" value="DUF6545"/>
    <property type="match status" value="1"/>
</dbReference>
<accession>A0ABS5KZW9</accession>
<dbReference type="EMBL" id="JAAFYZ010000148">
    <property type="protein sequence ID" value="MBS2551637.1"/>
    <property type="molecule type" value="Genomic_DNA"/>
</dbReference>